<reference evidence="3" key="1">
    <citation type="submission" date="2023-07" db="EMBL/GenBank/DDBJ databases">
        <title>The carbon used by Thiothrix.</title>
        <authorList>
            <person name="Chen L."/>
        </authorList>
    </citation>
    <scope>NUCLEOTIDE SEQUENCE [LARGE SCALE GENOMIC DNA]</scope>
</reference>
<keyword evidence="3" id="KW-1185">Reference proteome</keyword>
<dbReference type="Gene3D" id="3.90.320.10">
    <property type="match status" value="1"/>
</dbReference>
<dbReference type="RefSeq" id="WP_324693229.1">
    <property type="nucleotide sequence ID" value="NZ_JAYMYJ010000029.1"/>
</dbReference>
<dbReference type="SUPFAM" id="SSF52980">
    <property type="entry name" value="Restriction endonuclease-like"/>
    <property type="match status" value="1"/>
</dbReference>
<dbReference type="InterPro" id="IPR011335">
    <property type="entry name" value="Restrct_endonuc-II-like"/>
</dbReference>
<evidence type="ECO:0000313" key="2">
    <source>
        <dbReference type="EMBL" id="MEB4590003.1"/>
    </source>
</evidence>
<reference evidence="2 3" key="2">
    <citation type="submission" date="2024-01" db="EMBL/GenBank/DDBJ databases">
        <authorList>
            <person name="Xie X."/>
        </authorList>
    </citation>
    <scope>NUCLEOTIDE SEQUENCE [LARGE SCALE GENOMIC DNA]</scope>
    <source>
        <strain evidence="2">SCUT-1</strain>
    </source>
</reference>
<gene>
    <name evidence="2" type="ORF">VSS37_03335</name>
</gene>
<protein>
    <submittedName>
        <fullName evidence="2">YqaJ viral recombinase family protein</fullName>
    </submittedName>
</protein>
<organism evidence="2 3">
    <name type="scientific">Candidatus Thiothrix phosphatis</name>
    <dbReference type="NCBI Taxonomy" id="3112415"/>
    <lineage>
        <taxon>Bacteria</taxon>
        <taxon>Pseudomonadati</taxon>
        <taxon>Pseudomonadota</taxon>
        <taxon>Gammaproteobacteria</taxon>
        <taxon>Thiotrichales</taxon>
        <taxon>Thiotrichaceae</taxon>
        <taxon>Thiothrix</taxon>
    </lineage>
</organism>
<dbReference type="InterPro" id="IPR011604">
    <property type="entry name" value="PDDEXK-like_dom_sf"/>
</dbReference>
<evidence type="ECO:0000313" key="3">
    <source>
        <dbReference type="Proteomes" id="UP001308005"/>
    </source>
</evidence>
<dbReference type="Proteomes" id="UP001308005">
    <property type="component" value="Unassembled WGS sequence"/>
</dbReference>
<dbReference type="PANTHER" id="PTHR46609">
    <property type="entry name" value="EXONUCLEASE, PHAGE-TYPE/RECB, C-TERMINAL DOMAIN-CONTAINING PROTEIN"/>
    <property type="match status" value="1"/>
</dbReference>
<proteinExistence type="predicted"/>
<dbReference type="EMBL" id="JAYMYJ010000029">
    <property type="protein sequence ID" value="MEB4590003.1"/>
    <property type="molecule type" value="Genomic_DNA"/>
</dbReference>
<dbReference type="PANTHER" id="PTHR46609:SF8">
    <property type="entry name" value="YQAJ VIRAL RECOMBINASE DOMAIN-CONTAINING PROTEIN"/>
    <property type="match status" value="1"/>
</dbReference>
<feature type="domain" description="YqaJ viral recombinase" evidence="1">
    <location>
        <begin position="46"/>
        <end position="200"/>
    </location>
</feature>
<evidence type="ECO:0000259" key="1">
    <source>
        <dbReference type="Pfam" id="PF09588"/>
    </source>
</evidence>
<comment type="caution">
    <text evidence="2">The sequence shown here is derived from an EMBL/GenBank/DDBJ whole genome shotgun (WGS) entry which is preliminary data.</text>
</comment>
<dbReference type="InterPro" id="IPR051703">
    <property type="entry name" value="NF-kappa-B_Signaling_Reg"/>
</dbReference>
<dbReference type="InterPro" id="IPR019080">
    <property type="entry name" value="YqaJ_viral_recombinase"/>
</dbReference>
<sequence length="253" mass="28619">MLHSLTSLSDSASVGAGLPPSLATLSDLTNVFAMQPVSVAESPEIKWKKQRWGKFSASMFGKLFVSGRGKGEVFGKTAHDYIEKIAAQRITNFNLEDEFTTAYIEAGKEREAEAIQRFADKTGLELYMTGNSQEFIVSACGNYGCTPDGLIGMDAGIEAKAPKYSTHVRYLSRIKTADDLLLECPDYYWQCIGGMELTGRDVWHWFSFHPEMMDEEHKLHIVEIRRDEKEIKRLRDRLSMAIECRDIFLRGIE</sequence>
<accession>A0ABU6CUF2</accession>
<name>A0ABU6CUF2_9GAMM</name>
<dbReference type="Pfam" id="PF09588">
    <property type="entry name" value="YqaJ"/>
    <property type="match status" value="1"/>
</dbReference>